<proteinExistence type="inferred from homology"/>
<evidence type="ECO:0000256" key="9">
    <source>
        <dbReference type="RuleBase" id="RU363009"/>
    </source>
</evidence>
<dbReference type="AlphaFoldDB" id="A0A6P8S3N3"/>
<evidence type="ECO:0000256" key="8">
    <source>
        <dbReference type="ARBA" id="ARBA00023136"/>
    </source>
</evidence>
<name>A0A6P8S3N3_GEOSA</name>
<dbReference type="Pfam" id="PF15884">
    <property type="entry name" value="QIL1"/>
    <property type="match status" value="1"/>
</dbReference>
<organism evidence="10 11">
    <name type="scientific">Geotrypetes seraphini</name>
    <name type="common">Gaboon caecilian</name>
    <name type="synonym">Caecilia seraphini</name>
    <dbReference type="NCBI Taxonomy" id="260995"/>
    <lineage>
        <taxon>Eukaryota</taxon>
        <taxon>Metazoa</taxon>
        <taxon>Chordata</taxon>
        <taxon>Craniata</taxon>
        <taxon>Vertebrata</taxon>
        <taxon>Euteleostomi</taxon>
        <taxon>Amphibia</taxon>
        <taxon>Gymnophiona</taxon>
        <taxon>Geotrypetes</taxon>
    </lineage>
</organism>
<dbReference type="InterPro" id="IPR026769">
    <property type="entry name" value="Mic13"/>
</dbReference>
<evidence type="ECO:0000256" key="6">
    <source>
        <dbReference type="ARBA" id="ARBA00022989"/>
    </source>
</evidence>
<protein>
    <recommendedName>
        <fullName evidence="3 9">MICOS complex subunit MIC13</fullName>
    </recommendedName>
</protein>
<dbReference type="PANTHER" id="PTHR31816:SF3">
    <property type="entry name" value="MICOS COMPLEX SUBUNIT MIC13"/>
    <property type="match status" value="1"/>
</dbReference>
<evidence type="ECO:0000313" key="11">
    <source>
        <dbReference type="RefSeq" id="XP_033811666.1"/>
    </source>
</evidence>
<comment type="subcellular location">
    <subcellularLocation>
        <location evidence="1 9">Mitochondrion inner membrane</location>
        <topology evidence="1 9">Single-pass membrane protein</topology>
    </subcellularLocation>
</comment>
<comment type="function">
    <text evidence="9">Component of the MICOS complex, a large protein complex of the mitochondrial inner membrane that plays crucial roles in the maintenance of crista junctions, inner membrane architecture, and formation of contact sites to the outer membrane.</text>
</comment>
<dbReference type="FunCoup" id="A0A6P8S3N3">
    <property type="interactions" value="661"/>
</dbReference>
<dbReference type="KEGG" id="gsh:117365382"/>
<evidence type="ECO:0000256" key="5">
    <source>
        <dbReference type="ARBA" id="ARBA00022792"/>
    </source>
</evidence>
<gene>
    <name evidence="11" type="primary">LOC117365382</name>
</gene>
<evidence type="ECO:0000256" key="4">
    <source>
        <dbReference type="ARBA" id="ARBA00022692"/>
    </source>
</evidence>
<reference evidence="11" key="1">
    <citation type="submission" date="2025-08" db="UniProtKB">
        <authorList>
            <consortium name="RefSeq"/>
        </authorList>
    </citation>
    <scope>IDENTIFICATION</scope>
</reference>
<keyword evidence="10" id="KW-1185">Reference proteome</keyword>
<keyword evidence="8" id="KW-0472">Membrane</keyword>
<evidence type="ECO:0000256" key="2">
    <source>
        <dbReference type="ARBA" id="ARBA00006771"/>
    </source>
</evidence>
<evidence type="ECO:0000256" key="1">
    <source>
        <dbReference type="ARBA" id="ARBA00004434"/>
    </source>
</evidence>
<dbReference type="PANTHER" id="PTHR31816">
    <property type="entry name" value="MICOS COMPLEX SUBUNIT MIC13"/>
    <property type="match status" value="1"/>
</dbReference>
<dbReference type="GO" id="GO:0044284">
    <property type="term" value="C:mitochondrial crista junction"/>
    <property type="evidence" value="ECO:0007669"/>
    <property type="project" value="TreeGrafter"/>
</dbReference>
<keyword evidence="6" id="KW-1133">Transmembrane helix</keyword>
<dbReference type="RefSeq" id="XP_033811666.1">
    <property type="nucleotide sequence ID" value="XM_033955775.1"/>
</dbReference>
<evidence type="ECO:0000256" key="7">
    <source>
        <dbReference type="ARBA" id="ARBA00023128"/>
    </source>
</evidence>
<dbReference type="Proteomes" id="UP000515159">
    <property type="component" value="Chromosome 8"/>
</dbReference>
<comment type="similarity">
    <text evidence="2 9">Belongs to the MICOS complex subunit Mic13 family.</text>
</comment>
<evidence type="ECO:0000256" key="3">
    <source>
        <dbReference type="ARBA" id="ARBA00018172"/>
    </source>
</evidence>
<keyword evidence="5 9" id="KW-0999">Mitochondrion inner membrane</keyword>
<accession>A0A6P8S3N3</accession>
<evidence type="ECO:0000313" key="10">
    <source>
        <dbReference type="Proteomes" id="UP000515159"/>
    </source>
</evidence>
<dbReference type="OrthoDB" id="5948578at2759"/>
<keyword evidence="7 9" id="KW-0496">Mitochondrion</keyword>
<sequence length="111" mass="11932">MSSPTFQLLKIITKLGLAGGAVYVAKEQGLLGTSSQAEAALQRAKAALPPAVQEWADNIGVQLPSLPKLNFSVCDSWNWGVDKTVSALDLAPAKITEYTQDGWNYLKDLVK</sequence>
<dbReference type="GO" id="GO:0061617">
    <property type="term" value="C:MICOS complex"/>
    <property type="evidence" value="ECO:0007669"/>
    <property type="project" value="UniProtKB-UniRule"/>
</dbReference>
<dbReference type="GeneID" id="117365382"/>
<comment type="subunit">
    <text evidence="9">Component of the mitochondrial contact site and cristae organizing system (MICOS) complex.</text>
</comment>
<dbReference type="InParanoid" id="A0A6P8S3N3"/>
<keyword evidence="4" id="KW-0812">Transmembrane</keyword>
<dbReference type="GO" id="GO:0042407">
    <property type="term" value="P:cristae formation"/>
    <property type="evidence" value="ECO:0007669"/>
    <property type="project" value="TreeGrafter"/>
</dbReference>